<evidence type="ECO:0000313" key="1">
    <source>
        <dbReference type="EMBL" id="KAH1091396.1"/>
    </source>
</evidence>
<dbReference type="Proteomes" id="UP000828251">
    <property type="component" value="Unassembled WGS sequence"/>
</dbReference>
<keyword evidence="2" id="KW-1185">Reference proteome</keyword>
<proteinExistence type="predicted"/>
<sequence length="59" mass="6788">MQLHKNKALKRLDSKFSHLDSKVSTVEAKLDDNSKMVKNLIALLQRRLKEVARETAALR</sequence>
<protein>
    <submittedName>
        <fullName evidence="1">Uncharacterized protein</fullName>
    </submittedName>
</protein>
<comment type="caution">
    <text evidence="1">The sequence shown here is derived from an EMBL/GenBank/DDBJ whole genome shotgun (WGS) entry which is preliminary data.</text>
</comment>
<gene>
    <name evidence="1" type="ORF">J1N35_018653</name>
</gene>
<organism evidence="1 2">
    <name type="scientific">Gossypium stocksii</name>
    <dbReference type="NCBI Taxonomy" id="47602"/>
    <lineage>
        <taxon>Eukaryota</taxon>
        <taxon>Viridiplantae</taxon>
        <taxon>Streptophyta</taxon>
        <taxon>Embryophyta</taxon>
        <taxon>Tracheophyta</taxon>
        <taxon>Spermatophyta</taxon>
        <taxon>Magnoliopsida</taxon>
        <taxon>eudicotyledons</taxon>
        <taxon>Gunneridae</taxon>
        <taxon>Pentapetalae</taxon>
        <taxon>rosids</taxon>
        <taxon>malvids</taxon>
        <taxon>Malvales</taxon>
        <taxon>Malvaceae</taxon>
        <taxon>Malvoideae</taxon>
        <taxon>Gossypium</taxon>
    </lineage>
</organism>
<accession>A0A9D3VPE9</accession>
<evidence type="ECO:0000313" key="2">
    <source>
        <dbReference type="Proteomes" id="UP000828251"/>
    </source>
</evidence>
<dbReference type="AlphaFoldDB" id="A0A9D3VPE9"/>
<reference evidence="1 2" key="1">
    <citation type="journal article" date="2021" name="Plant Biotechnol. J.">
        <title>Multi-omics assisted identification of the key and species-specific regulatory components of drought-tolerant mechanisms in Gossypium stocksii.</title>
        <authorList>
            <person name="Yu D."/>
            <person name="Ke L."/>
            <person name="Zhang D."/>
            <person name="Wu Y."/>
            <person name="Sun Y."/>
            <person name="Mei J."/>
            <person name="Sun J."/>
            <person name="Sun Y."/>
        </authorList>
    </citation>
    <scope>NUCLEOTIDE SEQUENCE [LARGE SCALE GENOMIC DNA]</scope>
    <source>
        <strain evidence="2">cv. E1</strain>
        <tissue evidence="1">Leaf</tissue>
    </source>
</reference>
<dbReference type="EMBL" id="JAIQCV010000006">
    <property type="protein sequence ID" value="KAH1091396.1"/>
    <property type="molecule type" value="Genomic_DNA"/>
</dbReference>
<name>A0A9D3VPE9_9ROSI</name>